<dbReference type="Proteomes" id="UP001595848">
    <property type="component" value="Unassembled WGS sequence"/>
</dbReference>
<comment type="subcellular location">
    <subcellularLocation>
        <location evidence="2">Cell membrane</location>
        <topology evidence="2">Lipid-anchor</topology>
    </subcellularLocation>
</comment>
<dbReference type="PROSITE" id="PS51257">
    <property type="entry name" value="PROKAR_LIPOPROTEIN"/>
    <property type="match status" value="1"/>
</dbReference>
<dbReference type="SUPFAM" id="SSF56954">
    <property type="entry name" value="Outer membrane efflux proteins (OEP)"/>
    <property type="match status" value="1"/>
</dbReference>
<keyword evidence="2" id="KW-0449">Lipoprotein</keyword>
<name>A0ABV8NTH9_9BURK</name>
<dbReference type="InterPro" id="IPR003423">
    <property type="entry name" value="OMP_efflux"/>
</dbReference>
<organism evidence="4 5">
    <name type="scientific">Candidimonas humi</name>
    <dbReference type="NCBI Taxonomy" id="683355"/>
    <lineage>
        <taxon>Bacteria</taxon>
        <taxon>Pseudomonadati</taxon>
        <taxon>Pseudomonadota</taxon>
        <taxon>Betaproteobacteria</taxon>
        <taxon>Burkholderiales</taxon>
        <taxon>Alcaligenaceae</taxon>
        <taxon>Candidimonas</taxon>
    </lineage>
</organism>
<keyword evidence="2" id="KW-0564">Palmitate</keyword>
<keyword evidence="2" id="KW-1134">Transmembrane beta strand</keyword>
<dbReference type="EMBL" id="JBHSBV010000001">
    <property type="protein sequence ID" value="MFC4199739.1"/>
    <property type="molecule type" value="Genomic_DNA"/>
</dbReference>
<gene>
    <name evidence="4" type="ORF">ACFOY1_02125</name>
</gene>
<sequence>MWNFEKFIGKAGRLSAGMILALLAACATQPRYQKPAVDTPPAFKEAFMPAQAARQWKAAQPAEALARGQWWKIFGDARLDALEQQAMAGNHDVQAAAARLGQARAMLRGSRSALLPQVDAGFGPTRQRASNASQGLPQDAPNAPFTLWRTQLGISYEADLFGRVSSSVDAATADAQRSAALYRSVLLALQADVAQAYYRIRELDAEQALYHETVGLREHALQLMQRRYADGDIGRLDVARAESELASTQSDSLGIARRRAAAEHALAILLGKAPAEFSMAAQPLQRVAVDIPAGLPSSLLERRPDIAAAERAMAAANARVGAARAAFFPRLDLTGALGYESAQLSDVFLWSSRTFLVGPLVGTMLSLPIFDGGRRQAGLDRARAQYQEDVADYRQKVLVAFREVEDSLANLRILGQQTQVQDRALQASAYAARLLHVQYREGSINYLDVIDGDRVLLQQRRTAVQLDGERAAAAVSLVRALGGGWGRPQAAARDQAPPSVASLSMDATRHH</sequence>
<proteinExistence type="inferred from homology"/>
<feature type="region of interest" description="Disordered" evidence="3">
    <location>
        <begin position="487"/>
        <end position="511"/>
    </location>
</feature>
<reference evidence="5" key="1">
    <citation type="journal article" date="2019" name="Int. J. Syst. Evol. Microbiol.">
        <title>The Global Catalogue of Microorganisms (GCM) 10K type strain sequencing project: providing services to taxonomists for standard genome sequencing and annotation.</title>
        <authorList>
            <consortium name="The Broad Institute Genomics Platform"/>
            <consortium name="The Broad Institute Genome Sequencing Center for Infectious Disease"/>
            <person name="Wu L."/>
            <person name="Ma J."/>
        </authorList>
    </citation>
    <scope>NUCLEOTIDE SEQUENCE [LARGE SCALE GENOMIC DNA]</scope>
    <source>
        <strain evidence="5">LMG 24813</strain>
    </source>
</reference>
<comment type="similarity">
    <text evidence="1 2">Belongs to the outer membrane factor (OMF) (TC 1.B.17) family.</text>
</comment>
<evidence type="ECO:0000256" key="3">
    <source>
        <dbReference type="SAM" id="MobiDB-lite"/>
    </source>
</evidence>
<dbReference type="Pfam" id="PF02321">
    <property type="entry name" value="OEP"/>
    <property type="match status" value="2"/>
</dbReference>
<accession>A0ABV8NTH9</accession>
<dbReference type="Gene3D" id="2.20.200.10">
    <property type="entry name" value="Outer membrane efflux proteins (OEP)"/>
    <property type="match status" value="1"/>
</dbReference>
<keyword evidence="2" id="KW-0812">Transmembrane</keyword>
<evidence type="ECO:0000313" key="5">
    <source>
        <dbReference type="Proteomes" id="UP001595848"/>
    </source>
</evidence>
<evidence type="ECO:0000256" key="2">
    <source>
        <dbReference type="RuleBase" id="RU362097"/>
    </source>
</evidence>
<dbReference type="RefSeq" id="WP_246600230.1">
    <property type="nucleotide sequence ID" value="NZ_JAHTBN010000001.1"/>
</dbReference>
<dbReference type="PANTHER" id="PTHR30203">
    <property type="entry name" value="OUTER MEMBRANE CATION EFFLUX PROTEIN"/>
    <property type="match status" value="1"/>
</dbReference>
<feature type="compositionally biased region" description="Low complexity" evidence="3">
    <location>
        <begin position="487"/>
        <end position="498"/>
    </location>
</feature>
<dbReference type="PANTHER" id="PTHR30203:SF33">
    <property type="entry name" value="BLR4455 PROTEIN"/>
    <property type="match status" value="1"/>
</dbReference>
<comment type="caution">
    <text evidence="4">The sequence shown here is derived from an EMBL/GenBank/DDBJ whole genome shotgun (WGS) entry which is preliminary data.</text>
</comment>
<dbReference type="NCBIfam" id="TIGR01845">
    <property type="entry name" value="outer_NodT"/>
    <property type="match status" value="1"/>
</dbReference>
<keyword evidence="5" id="KW-1185">Reference proteome</keyword>
<evidence type="ECO:0000256" key="1">
    <source>
        <dbReference type="ARBA" id="ARBA00007613"/>
    </source>
</evidence>
<dbReference type="InterPro" id="IPR010131">
    <property type="entry name" value="MdtP/NodT-like"/>
</dbReference>
<dbReference type="Gene3D" id="1.20.1600.10">
    <property type="entry name" value="Outer membrane efflux proteins (OEP)"/>
    <property type="match status" value="1"/>
</dbReference>
<evidence type="ECO:0000313" key="4">
    <source>
        <dbReference type="EMBL" id="MFC4199739.1"/>
    </source>
</evidence>
<keyword evidence="2" id="KW-0472">Membrane</keyword>
<protein>
    <submittedName>
        <fullName evidence="4">Efflux transporter outer membrane subunit</fullName>
    </submittedName>
</protein>